<gene>
    <name evidence="8" type="ORF">AC477_04400</name>
</gene>
<evidence type="ECO:0000313" key="9">
    <source>
        <dbReference type="Proteomes" id="UP000037237"/>
    </source>
</evidence>
<dbReference type="InterPro" id="IPR003593">
    <property type="entry name" value="AAA+_ATPase"/>
</dbReference>
<dbReference type="InterPro" id="IPR008921">
    <property type="entry name" value="DNA_pol3_clamp-load_cplx_C"/>
</dbReference>
<dbReference type="SMART" id="SM00382">
    <property type="entry name" value="AAA"/>
    <property type="match status" value="1"/>
</dbReference>
<dbReference type="EMBL" id="LFWU01000106">
    <property type="protein sequence ID" value="KON31120.1"/>
    <property type="molecule type" value="Genomic_DNA"/>
</dbReference>
<dbReference type="GO" id="GO:0006261">
    <property type="term" value="P:DNA-templated DNA replication"/>
    <property type="evidence" value="ECO:0007669"/>
    <property type="project" value="TreeGrafter"/>
</dbReference>
<keyword evidence="5" id="KW-0067">ATP-binding</keyword>
<name>A0A0M0BRW9_9ARCH</name>
<sequence>MTINEEIMWVEKYRPKTLDDIVDLSHVVESLKAFLKNPHSMPHLLLAGIPGTGKTTVALCIARQLFGEKWKSFTLELNASDERGINTVRDRIKDFSRYGRTGFGEAPFSLIILDESDQMTGPAQTALRRIMETSSRTSRFILICNYSNKIIEPIQSRCAIFRFSKLDKVAMIDHLKKIAKTENLRLLDAAAERIVEYSEGDLRHAINALQTTAAYQKDVIDEQTVLQVFGEASPRQVQMMLNKALSGNFIEARKMMYDLIGQYGFSGSEIVRQIQRELIKIPHLSDSQKAELTDIIGEYDYRMTQGANSDIQLSALLAQFSKFGK</sequence>
<dbReference type="GO" id="GO:0006281">
    <property type="term" value="P:DNA repair"/>
    <property type="evidence" value="ECO:0007669"/>
    <property type="project" value="TreeGrafter"/>
</dbReference>
<accession>A0A0M0BRW9</accession>
<dbReference type="InterPro" id="IPR027417">
    <property type="entry name" value="P-loop_NTPase"/>
</dbReference>
<dbReference type="Pfam" id="PF00004">
    <property type="entry name" value="AAA"/>
    <property type="match status" value="1"/>
</dbReference>
<keyword evidence="3" id="KW-0235">DNA replication</keyword>
<dbReference type="GO" id="GO:0016887">
    <property type="term" value="F:ATP hydrolysis activity"/>
    <property type="evidence" value="ECO:0007669"/>
    <property type="project" value="InterPro"/>
</dbReference>
<dbReference type="InterPro" id="IPR047854">
    <property type="entry name" value="RFC_lid"/>
</dbReference>
<dbReference type="FunFam" id="3.40.50.300:FF:000952">
    <property type="entry name" value="Replication factor C subunit 2"/>
    <property type="match status" value="1"/>
</dbReference>
<evidence type="ECO:0000256" key="6">
    <source>
        <dbReference type="ARBA" id="ARBA00031749"/>
    </source>
</evidence>
<dbReference type="AlphaFoldDB" id="A0A0M0BRW9"/>
<dbReference type="GO" id="GO:0003689">
    <property type="term" value="F:DNA clamp loader activity"/>
    <property type="evidence" value="ECO:0007669"/>
    <property type="project" value="TreeGrafter"/>
</dbReference>
<evidence type="ECO:0000256" key="3">
    <source>
        <dbReference type="ARBA" id="ARBA00022705"/>
    </source>
</evidence>
<feature type="domain" description="AAA+ ATPase" evidence="7">
    <location>
        <begin position="40"/>
        <end position="167"/>
    </location>
</feature>
<dbReference type="SUPFAM" id="SSF48019">
    <property type="entry name" value="post-AAA+ oligomerization domain-like"/>
    <property type="match status" value="1"/>
</dbReference>
<dbReference type="InterPro" id="IPR003959">
    <property type="entry name" value="ATPase_AAA_core"/>
</dbReference>
<dbReference type="GO" id="GO:0005663">
    <property type="term" value="C:DNA replication factor C complex"/>
    <property type="evidence" value="ECO:0007669"/>
    <property type="project" value="TreeGrafter"/>
</dbReference>
<dbReference type="PANTHER" id="PTHR11669:SF20">
    <property type="entry name" value="REPLICATION FACTOR C SUBUNIT 4"/>
    <property type="match status" value="1"/>
</dbReference>
<dbReference type="InterPro" id="IPR050238">
    <property type="entry name" value="DNA_Rep/Repair_Clamp_Loader"/>
</dbReference>
<evidence type="ECO:0000313" key="8">
    <source>
        <dbReference type="EMBL" id="KON31120.1"/>
    </source>
</evidence>
<keyword evidence="4" id="KW-0547">Nucleotide-binding</keyword>
<comment type="caution">
    <text evidence="8">The sequence shown here is derived from an EMBL/GenBank/DDBJ whole genome shotgun (WGS) entry which is preliminary data.</text>
</comment>
<evidence type="ECO:0000256" key="4">
    <source>
        <dbReference type="ARBA" id="ARBA00022741"/>
    </source>
</evidence>
<dbReference type="CDD" id="cd18140">
    <property type="entry name" value="HLD_clamp_RFC"/>
    <property type="match status" value="1"/>
</dbReference>
<dbReference type="NCBIfam" id="NF001679">
    <property type="entry name" value="PRK00440.1"/>
    <property type="match status" value="1"/>
</dbReference>
<comment type="similarity">
    <text evidence="1">Belongs to the activator 1 small subunits family. RfcS subfamily.</text>
</comment>
<dbReference type="InterPro" id="IPR013748">
    <property type="entry name" value="Rep_factorC_C"/>
</dbReference>
<dbReference type="Gene3D" id="1.20.272.10">
    <property type="match status" value="1"/>
</dbReference>
<dbReference type="Gene3D" id="1.10.8.60">
    <property type="match status" value="1"/>
</dbReference>
<dbReference type="Pfam" id="PF21960">
    <property type="entry name" value="RCF1-5-like_lid"/>
    <property type="match status" value="1"/>
</dbReference>
<organism evidence="8 9">
    <name type="scientific">miscellaneous Crenarchaeota group-1 archaeon SG8-32-1</name>
    <dbReference type="NCBI Taxonomy" id="1685124"/>
    <lineage>
        <taxon>Archaea</taxon>
        <taxon>Candidatus Bathyarchaeota</taxon>
        <taxon>MCG-1</taxon>
    </lineage>
</organism>
<dbReference type="GO" id="GO:0005524">
    <property type="term" value="F:ATP binding"/>
    <property type="evidence" value="ECO:0007669"/>
    <property type="project" value="UniProtKB-KW"/>
</dbReference>
<evidence type="ECO:0000256" key="1">
    <source>
        <dbReference type="ARBA" id="ARBA00009668"/>
    </source>
</evidence>
<dbReference type="SUPFAM" id="SSF52540">
    <property type="entry name" value="P-loop containing nucleoside triphosphate hydrolases"/>
    <property type="match status" value="1"/>
</dbReference>
<protein>
    <recommendedName>
        <fullName evidence="2">Replication factor C small subunit</fullName>
    </recommendedName>
    <alternativeName>
        <fullName evidence="6">Clamp loader small subunit</fullName>
    </alternativeName>
</protein>
<dbReference type="Proteomes" id="UP000037237">
    <property type="component" value="Unassembled WGS sequence"/>
</dbReference>
<dbReference type="Gene3D" id="3.40.50.300">
    <property type="entry name" value="P-loop containing nucleotide triphosphate hydrolases"/>
    <property type="match status" value="1"/>
</dbReference>
<reference evidence="8 9" key="1">
    <citation type="submission" date="2015-06" db="EMBL/GenBank/DDBJ databases">
        <title>New insights into the roles of widespread benthic archaea in carbon and nitrogen cycling.</title>
        <authorList>
            <person name="Lazar C.S."/>
            <person name="Baker B.J."/>
            <person name="Seitz K.W."/>
            <person name="Hyde A.S."/>
            <person name="Dick G.J."/>
            <person name="Hinrichs K.-U."/>
            <person name="Teske A.P."/>
        </authorList>
    </citation>
    <scope>NUCLEOTIDE SEQUENCE [LARGE SCALE GENOMIC DNA]</scope>
    <source>
        <strain evidence="8">SG8-32-1</strain>
    </source>
</reference>
<dbReference type="Pfam" id="PF08542">
    <property type="entry name" value="Rep_fac_C"/>
    <property type="match status" value="1"/>
</dbReference>
<proteinExistence type="inferred from homology"/>
<evidence type="ECO:0000259" key="7">
    <source>
        <dbReference type="SMART" id="SM00382"/>
    </source>
</evidence>
<dbReference type="GO" id="GO:0003677">
    <property type="term" value="F:DNA binding"/>
    <property type="evidence" value="ECO:0007669"/>
    <property type="project" value="InterPro"/>
</dbReference>
<dbReference type="PANTHER" id="PTHR11669">
    <property type="entry name" value="REPLICATION FACTOR C / DNA POLYMERASE III GAMMA-TAU SUBUNIT"/>
    <property type="match status" value="1"/>
</dbReference>
<evidence type="ECO:0000256" key="2">
    <source>
        <dbReference type="ARBA" id="ARBA00014164"/>
    </source>
</evidence>
<evidence type="ECO:0000256" key="5">
    <source>
        <dbReference type="ARBA" id="ARBA00022840"/>
    </source>
</evidence>
<dbReference type="CDD" id="cd00009">
    <property type="entry name" value="AAA"/>
    <property type="match status" value="1"/>
</dbReference>
<dbReference type="PATRIC" id="fig|1685124.3.peg.870"/>
<dbReference type="FunFam" id="1.20.272.10:FF:000029">
    <property type="entry name" value="Replication factor C small subunit"/>
    <property type="match status" value="1"/>
</dbReference>